<name>A8ZS89_DESOH</name>
<keyword evidence="3" id="KW-1185">Reference proteome</keyword>
<dbReference type="KEGG" id="dol:Dole_0297"/>
<evidence type="ECO:0000313" key="3">
    <source>
        <dbReference type="Proteomes" id="UP000008561"/>
    </source>
</evidence>
<dbReference type="SUPFAM" id="SSF53335">
    <property type="entry name" value="S-adenosyl-L-methionine-dependent methyltransferases"/>
    <property type="match status" value="1"/>
</dbReference>
<reference evidence="2 3" key="1">
    <citation type="submission" date="2007-10" db="EMBL/GenBank/DDBJ databases">
        <title>Complete sequence of Desulfococcus oleovorans Hxd3.</title>
        <authorList>
            <consortium name="US DOE Joint Genome Institute"/>
            <person name="Copeland A."/>
            <person name="Lucas S."/>
            <person name="Lapidus A."/>
            <person name="Barry K."/>
            <person name="Glavina del Rio T."/>
            <person name="Dalin E."/>
            <person name="Tice H."/>
            <person name="Pitluck S."/>
            <person name="Kiss H."/>
            <person name="Brettin T."/>
            <person name="Bruce D."/>
            <person name="Detter J.C."/>
            <person name="Han C."/>
            <person name="Schmutz J."/>
            <person name="Larimer F."/>
            <person name="Land M."/>
            <person name="Hauser L."/>
            <person name="Kyrpides N."/>
            <person name="Kim E."/>
            <person name="Wawrik B."/>
            <person name="Richardson P."/>
        </authorList>
    </citation>
    <scope>NUCLEOTIDE SEQUENCE [LARGE SCALE GENOMIC DNA]</scope>
    <source>
        <strain evidence="3">DSM 6200 / JCM 39069 / Hxd3</strain>
    </source>
</reference>
<proteinExistence type="predicted"/>
<evidence type="ECO:0000259" key="1">
    <source>
        <dbReference type="Pfam" id="PF05050"/>
    </source>
</evidence>
<keyword evidence="2" id="KW-0808">Transferase</keyword>
<feature type="domain" description="Methyltransferase FkbM" evidence="1">
    <location>
        <begin position="65"/>
        <end position="229"/>
    </location>
</feature>
<dbReference type="OrthoDB" id="5329963at2"/>
<dbReference type="NCBIfam" id="TIGR01444">
    <property type="entry name" value="fkbM_fam"/>
    <property type="match status" value="1"/>
</dbReference>
<dbReference type="InterPro" id="IPR029063">
    <property type="entry name" value="SAM-dependent_MTases_sf"/>
</dbReference>
<dbReference type="PANTHER" id="PTHR34203">
    <property type="entry name" value="METHYLTRANSFERASE, FKBM FAMILY PROTEIN"/>
    <property type="match status" value="1"/>
</dbReference>
<dbReference type="PANTHER" id="PTHR34203:SF15">
    <property type="entry name" value="SLL1173 PROTEIN"/>
    <property type="match status" value="1"/>
</dbReference>
<organism evidence="2 3">
    <name type="scientific">Desulfosudis oleivorans (strain DSM 6200 / JCM 39069 / Hxd3)</name>
    <name type="common">Desulfococcus oleovorans</name>
    <dbReference type="NCBI Taxonomy" id="96561"/>
    <lineage>
        <taxon>Bacteria</taxon>
        <taxon>Pseudomonadati</taxon>
        <taxon>Thermodesulfobacteriota</taxon>
        <taxon>Desulfobacteria</taxon>
        <taxon>Desulfobacterales</taxon>
        <taxon>Desulfosudaceae</taxon>
        <taxon>Desulfosudis</taxon>
    </lineage>
</organism>
<protein>
    <submittedName>
        <fullName evidence="2">Methyltransferase FkbM family</fullName>
    </submittedName>
</protein>
<dbReference type="GO" id="GO:0032259">
    <property type="term" value="P:methylation"/>
    <property type="evidence" value="ECO:0007669"/>
    <property type="project" value="UniProtKB-KW"/>
</dbReference>
<dbReference type="Gene3D" id="3.40.50.150">
    <property type="entry name" value="Vaccinia Virus protein VP39"/>
    <property type="match status" value="1"/>
</dbReference>
<dbReference type="InterPro" id="IPR052514">
    <property type="entry name" value="SAM-dependent_MTase"/>
</dbReference>
<evidence type="ECO:0000313" key="2">
    <source>
        <dbReference type="EMBL" id="ABW66107.1"/>
    </source>
</evidence>
<gene>
    <name evidence="2" type="ordered locus">Dole_0297</name>
</gene>
<dbReference type="STRING" id="96561.Dole_0297"/>
<dbReference type="Proteomes" id="UP000008561">
    <property type="component" value="Chromosome"/>
</dbReference>
<accession>A8ZS89</accession>
<dbReference type="EMBL" id="CP000859">
    <property type="protein sequence ID" value="ABW66107.1"/>
    <property type="molecule type" value="Genomic_DNA"/>
</dbReference>
<keyword evidence="2" id="KW-0489">Methyltransferase</keyword>
<dbReference type="InterPro" id="IPR006342">
    <property type="entry name" value="FkbM_mtfrase"/>
</dbReference>
<dbReference type="GO" id="GO:0008168">
    <property type="term" value="F:methyltransferase activity"/>
    <property type="evidence" value="ECO:0007669"/>
    <property type="project" value="UniProtKB-KW"/>
</dbReference>
<dbReference type="AlphaFoldDB" id="A8ZS89"/>
<sequence>METAVVNFTYRHKTGKRRFSMEGPNEKDYIINYIDEKKSFYEIDLLEYMDFITRHENRSGAVCIDVGANIGNHSVYMGAFIGKKVVSIEPNARLYKALYHNLENNVADYHVIECAVGEQKTEGRLVFPVDSEGSMGLARLESPEDSAPSENRLLKGDTVAVDTLDVVVSRHVDNHDRILLIKIDVEGNELSVLKGAVHTLEHHHPHLFVEVCRPELKNDLDRYLAERHYLPISRWAGTPVYHYVYRPTRGQSVKASLFRLKYVLITRHIKSIKRRLHWP</sequence>
<dbReference type="Pfam" id="PF05050">
    <property type="entry name" value="Methyltransf_21"/>
    <property type="match status" value="1"/>
</dbReference>
<dbReference type="eggNOG" id="COG2520">
    <property type="taxonomic scope" value="Bacteria"/>
</dbReference>
<dbReference type="HOGENOM" id="CLU_996502_0_0_7"/>